<keyword evidence="2" id="KW-0808">Transferase</keyword>
<protein>
    <submittedName>
        <fullName evidence="2">Glutathione S-transferase family protein</fullName>
    </submittedName>
</protein>
<name>A0A6G8IF78_9BURK</name>
<gene>
    <name evidence="2" type="ORF">G9Q37_05955</name>
</gene>
<dbReference type="AlphaFoldDB" id="A0A6G8IF78"/>
<dbReference type="Gene3D" id="1.20.1050.10">
    <property type="match status" value="1"/>
</dbReference>
<feature type="domain" description="GST N-terminal" evidence="1">
    <location>
        <begin position="21"/>
        <end position="87"/>
    </location>
</feature>
<organism evidence="2 3">
    <name type="scientific">Hydrogenophaga crocea</name>
    <dbReference type="NCBI Taxonomy" id="2716225"/>
    <lineage>
        <taxon>Bacteria</taxon>
        <taxon>Pseudomonadati</taxon>
        <taxon>Pseudomonadota</taxon>
        <taxon>Betaproteobacteria</taxon>
        <taxon>Burkholderiales</taxon>
        <taxon>Comamonadaceae</taxon>
        <taxon>Hydrogenophaga</taxon>
    </lineage>
</organism>
<dbReference type="Proteomes" id="UP000503162">
    <property type="component" value="Chromosome"/>
</dbReference>
<evidence type="ECO:0000259" key="1">
    <source>
        <dbReference type="Pfam" id="PF13417"/>
    </source>
</evidence>
<evidence type="ECO:0000313" key="3">
    <source>
        <dbReference type="Proteomes" id="UP000503162"/>
    </source>
</evidence>
<dbReference type="GO" id="GO:0016740">
    <property type="term" value="F:transferase activity"/>
    <property type="evidence" value="ECO:0007669"/>
    <property type="project" value="UniProtKB-KW"/>
</dbReference>
<dbReference type="EMBL" id="CP049989">
    <property type="protein sequence ID" value="QIM51718.1"/>
    <property type="molecule type" value="Genomic_DNA"/>
</dbReference>
<dbReference type="InterPro" id="IPR036249">
    <property type="entry name" value="Thioredoxin-like_sf"/>
</dbReference>
<dbReference type="InterPro" id="IPR004045">
    <property type="entry name" value="Glutathione_S-Trfase_N"/>
</dbReference>
<dbReference type="Pfam" id="PF13417">
    <property type="entry name" value="GST_N_3"/>
    <property type="match status" value="1"/>
</dbReference>
<dbReference type="KEGG" id="hcz:G9Q37_05955"/>
<reference evidence="2 3" key="1">
    <citation type="submission" date="2020-03" db="EMBL/GenBank/DDBJ databases">
        <title>Hydrogenophaga sp. nov. isolated from cyanobacterial mat.</title>
        <authorList>
            <person name="Thorat V."/>
            <person name="Kirdat K."/>
            <person name="Tiwarekar B."/>
            <person name="Costa E.D."/>
            <person name="Yadav A."/>
        </authorList>
    </citation>
    <scope>NUCLEOTIDE SEQUENCE [LARGE SCALE GENOMIC DNA]</scope>
    <source>
        <strain evidence="2 3">BA0156</strain>
    </source>
</reference>
<dbReference type="Gene3D" id="3.40.30.10">
    <property type="entry name" value="Glutaredoxin"/>
    <property type="match status" value="1"/>
</dbReference>
<evidence type="ECO:0000313" key="2">
    <source>
        <dbReference type="EMBL" id="QIM51718.1"/>
    </source>
</evidence>
<dbReference type="CDD" id="cd00570">
    <property type="entry name" value="GST_N_family"/>
    <property type="match status" value="1"/>
</dbReference>
<sequence>MSVHRSHPYASSRRRSTNTKLVGLLDSPYVRRLAIALQLMDVDFEHVPLSVFSHYHEFAQINPVVKAPTFVCDSGDVLMDSGLIIQYASVVSRNAWSAIPNGRKQRAMYLRLESLALAVMEKSIQLVLEDFLRPPEKRHSPWLIRVGIQLTEALDQLEAALRLHQWNFRDKPPALPEVSSAVAWTFCKRMVPTMIETQNHPVLDTLAAEAELLECFRRAPHSTLKFPVDAEISGVHNVEV</sequence>
<keyword evidence="3" id="KW-1185">Reference proteome</keyword>
<accession>A0A6G8IF78</accession>
<proteinExistence type="predicted"/>
<dbReference type="SUPFAM" id="SSF52833">
    <property type="entry name" value="Thioredoxin-like"/>
    <property type="match status" value="1"/>
</dbReference>